<dbReference type="AlphaFoldDB" id="A0A9N9KF14"/>
<evidence type="ECO:0000313" key="1">
    <source>
        <dbReference type="EMBL" id="CAG8821911.1"/>
    </source>
</evidence>
<evidence type="ECO:0000313" key="2">
    <source>
        <dbReference type="Proteomes" id="UP000789396"/>
    </source>
</evidence>
<comment type="caution">
    <text evidence="1">The sequence shown here is derived from an EMBL/GenBank/DDBJ whole genome shotgun (WGS) entry which is preliminary data.</text>
</comment>
<organism evidence="1 2">
    <name type="scientific">Racocetra fulgida</name>
    <dbReference type="NCBI Taxonomy" id="60492"/>
    <lineage>
        <taxon>Eukaryota</taxon>
        <taxon>Fungi</taxon>
        <taxon>Fungi incertae sedis</taxon>
        <taxon>Mucoromycota</taxon>
        <taxon>Glomeromycotina</taxon>
        <taxon>Glomeromycetes</taxon>
        <taxon>Diversisporales</taxon>
        <taxon>Gigasporaceae</taxon>
        <taxon>Racocetra</taxon>
    </lineage>
</organism>
<gene>
    <name evidence="1" type="ORF">RFULGI_LOCUS19724</name>
</gene>
<name>A0A9N9KF14_9GLOM</name>
<dbReference type="Proteomes" id="UP000789396">
    <property type="component" value="Unassembled WGS sequence"/>
</dbReference>
<feature type="non-terminal residue" evidence="1">
    <location>
        <position position="1"/>
    </location>
</feature>
<proteinExistence type="predicted"/>
<keyword evidence="2" id="KW-1185">Reference proteome</keyword>
<sequence>KISSNLDDFSLVLKIIEIVELLIGIEGEGGSDKSETEVILDILILHAD</sequence>
<dbReference type="EMBL" id="CAJVPZ010101310">
    <property type="protein sequence ID" value="CAG8821911.1"/>
    <property type="molecule type" value="Genomic_DNA"/>
</dbReference>
<protein>
    <submittedName>
        <fullName evidence="1">9953_t:CDS:1</fullName>
    </submittedName>
</protein>
<feature type="non-terminal residue" evidence="1">
    <location>
        <position position="48"/>
    </location>
</feature>
<accession>A0A9N9KF14</accession>
<reference evidence="1" key="1">
    <citation type="submission" date="2021-06" db="EMBL/GenBank/DDBJ databases">
        <authorList>
            <person name="Kallberg Y."/>
            <person name="Tangrot J."/>
            <person name="Rosling A."/>
        </authorList>
    </citation>
    <scope>NUCLEOTIDE SEQUENCE</scope>
    <source>
        <strain evidence="1">IN212</strain>
    </source>
</reference>